<dbReference type="BioCyc" id="SYNEL:SYNPCC7942_0064-MONOMER"/>
<dbReference type="Pfam" id="PF11103">
    <property type="entry name" value="DUF2887"/>
    <property type="match status" value="1"/>
</dbReference>
<dbReference type="RefSeq" id="WP_011377426.1">
    <property type="nucleotide sequence ID" value="NC_007604.1"/>
</dbReference>
<keyword evidence="2" id="KW-1185">Reference proteome</keyword>
<dbReference type="EMBL" id="CP000100">
    <property type="protein sequence ID" value="ABB56096.1"/>
    <property type="molecule type" value="Genomic_DNA"/>
</dbReference>
<dbReference type="Proteomes" id="UP000889800">
    <property type="component" value="Chromosome"/>
</dbReference>
<dbReference type="STRING" id="1140.Synpcc7942_0064"/>
<name>Q31S73_SYNE7</name>
<dbReference type="AlphaFoldDB" id="Q31S73"/>
<dbReference type="HOGENOM" id="CLU_3030798_0_0_3"/>
<gene>
    <name evidence="1" type="ordered locus">Synpcc7942_0064</name>
</gene>
<dbReference type="PaxDb" id="1140-Synpcc7942_0064"/>
<proteinExistence type="predicted"/>
<dbReference type="GeneID" id="72428872"/>
<accession>Q31S73</accession>
<evidence type="ECO:0000313" key="1">
    <source>
        <dbReference type="EMBL" id="ABB56096.1"/>
    </source>
</evidence>
<evidence type="ECO:0000313" key="2">
    <source>
        <dbReference type="Proteomes" id="UP000889800"/>
    </source>
</evidence>
<reference evidence="2" key="1">
    <citation type="submission" date="2005-08" db="EMBL/GenBank/DDBJ databases">
        <title>Complete sequence of chromosome 1 of Synechococcus elongatus PCC 7942.</title>
        <authorList>
            <consortium name="US DOE Joint Genome Institute"/>
            <person name="Copeland A."/>
            <person name="Lucas S."/>
            <person name="Lapidus A."/>
            <person name="Barry K."/>
            <person name="Detter J.C."/>
            <person name="Glavina T."/>
            <person name="Hammon N."/>
            <person name="Israni S."/>
            <person name="Pitluck S."/>
            <person name="Schmutz J."/>
            <person name="Larimer F."/>
            <person name="Land M."/>
            <person name="Kyrpides N."/>
            <person name="Lykidis A."/>
            <person name="Richardson P."/>
        </authorList>
    </citation>
    <scope>NUCLEOTIDE SEQUENCE [LARGE SCALE GENOMIC DNA]</scope>
    <source>
        <strain evidence="2">ATCC 33912 / PCC 7942 / FACHB-805</strain>
    </source>
</reference>
<dbReference type="KEGG" id="syf:Synpcc7942_0064"/>
<sequence length="55" mass="5937">MKTDKLFYAIFATLPDLVTELVDGIPPAARYRFAALIVKLVGQAPPPQHSSPLTG</sequence>
<protein>
    <submittedName>
        <fullName evidence="1">Uncharacterized protein</fullName>
    </submittedName>
</protein>
<dbReference type="InterPro" id="IPR022573">
    <property type="entry name" value="DUF2887"/>
</dbReference>
<organism evidence="1 2">
    <name type="scientific">Synechococcus elongatus (strain ATCC 33912 / PCC 7942 / FACHB-805)</name>
    <name type="common">Anacystis nidulans R2</name>
    <dbReference type="NCBI Taxonomy" id="1140"/>
    <lineage>
        <taxon>Bacteria</taxon>
        <taxon>Bacillati</taxon>
        <taxon>Cyanobacteriota</taxon>
        <taxon>Cyanophyceae</taxon>
        <taxon>Synechococcales</taxon>
        <taxon>Synechococcaceae</taxon>
        <taxon>Synechococcus</taxon>
    </lineage>
</organism>